<evidence type="ECO:0000256" key="5">
    <source>
        <dbReference type="ARBA" id="ARBA00023235"/>
    </source>
</evidence>
<evidence type="ECO:0000256" key="3">
    <source>
        <dbReference type="ARBA" id="ARBA00022630"/>
    </source>
</evidence>
<evidence type="ECO:0000256" key="1">
    <source>
        <dbReference type="ARBA" id="ARBA00001974"/>
    </source>
</evidence>
<dbReference type="SUPFAM" id="SSF51971">
    <property type="entry name" value="Nucleotide-binding domain"/>
    <property type="match status" value="1"/>
</dbReference>
<sequence length="382" mass="42407">MSGAVLVVGAGFAGAVSARELADAGHAVEVIDRRPHVAGNAFDGPDAHGVLIHHYGPHIFHTNSDRIFAWLSRFTRWRPYEHRVLASVSGRLVPVPINRTTINRLYDLNLDGEGVARHLERVRVPHPDPPDSESLLLSTIGQDLCDRLFRGYSRKQWGIDLRQLDARVAGRIPVRTDDDDRYFTDRHQAMPADGYAALFARILDHPRIRVRLGVEFDPTRDGRGRRHVVYTGPVDAYFGHRFGQLPYRSLRFETEHHPGHALVQPVATINHPNEHAYTRVTEFKHMTGQQCAGTTLVREYPAAEGPPYYPVPTAASAALHRRYQDLVDATPGVSFVGRLAEYRYYNMDQVVAAALRTAARIADRLAGASPAAGQAAASATSE</sequence>
<dbReference type="RefSeq" id="WP_123687863.1">
    <property type="nucleotide sequence ID" value="NZ_AP019700.1"/>
</dbReference>
<keyword evidence="8" id="KW-1185">Reference proteome</keyword>
<proteinExistence type="inferred from homology"/>
<comment type="similarity">
    <text evidence="2">Belongs to the UDP-galactopyranose/dTDP-fucopyranose mutase family.</text>
</comment>
<evidence type="ECO:0000313" key="7">
    <source>
        <dbReference type="EMBL" id="ROQ01061.1"/>
    </source>
</evidence>
<keyword evidence="5" id="KW-0413">Isomerase</keyword>
<dbReference type="GO" id="GO:0008767">
    <property type="term" value="F:UDP-galactopyranose mutase activity"/>
    <property type="evidence" value="ECO:0007669"/>
    <property type="project" value="InterPro"/>
</dbReference>
<dbReference type="Pfam" id="PF13450">
    <property type="entry name" value="NAD_binding_8"/>
    <property type="match status" value="1"/>
</dbReference>
<dbReference type="AlphaFoldDB" id="A0A3N1MBF0"/>
<dbReference type="InterPro" id="IPR004379">
    <property type="entry name" value="UDP-GALP_mutase"/>
</dbReference>
<evidence type="ECO:0000256" key="4">
    <source>
        <dbReference type="ARBA" id="ARBA00022827"/>
    </source>
</evidence>
<comment type="cofactor">
    <cofactor evidence="1">
        <name>FAD</name>
        <dbReference type="ChEBI" id="CHEBI:57692"/>
    </cofactor>
</comment>
<dbReference type="SUPFAM" id="SSF54373">
    <property type="entry name" value="FAD-linked reductases, C-terminal domain"/>
    <property type="match status" value="1"/>
</dbReference>
<gene>
    <name evidence="7" type="ORF">EDC65_0233</name>
</gene>
<dbReference type="PANTHER" id="PTHR21197">
    <property type="entry name" value="UDP-GALACTOPYRANOSE MUTASE"/>
    <property type="match status" value="1"/>
</dbReference>
<dbReference type="GO" id="GO:0050660">
    <property type="term" value="F:flavin adenine dinucleotide binding"/>
    <property type="evidence" value="ECO:0007669"/>
    <property type="project" value="TreeGrafter"/>
</dbReference>
<dbReference type="Gene3D" id="3.40.50.720">
    <property type="entry name" value="NAD(P)-binding Rossmann-like Domain"/>
    <property type="match status" value="3"/>
</dbReference>
<evidence type="ECO:0000313" key="8">
    <source>
        <dbReference type="Proteomes" id="UP000278222"/>
    </source>
</evidence>
<dbReference type="PANTHER" id="PTHR21197:SF0">
    <property type="entry name" value="UDP-GALACTOPYRANOSE MUTASE"/>
    <property type="match status" value="1"/>
</dbReference>
<dbReference type="InterPro" id="IPR015899">
    <property type="entry name" value="UDP-GalPyranose_mutase_C"/>
</dbReference>
<feature type="domain" description="UDP-galactopyranose mutase C-terminal" evidence="6">
    <location>
        <begin position="148"/>
        <end position="344"/>
    </location>
</feature>
<dbReference type="GO" id="GO:0005829">
    <property type="term" value="C:cytosol"/>
    <property type="evidence" value="ECO:0007669"/>
    <property type="project" value="TreeGrafter"/>
</dbReference>
<accession>A0A3N1MBF0</accession>
<dbReference type="NCBIfam" id="TIGR00031">
    <property type="entry name" value="UDP-GALP_mutase"/>
    <property type="match status" value="1"/>
</dbReference>
<evidence type="ECO:0000259" key="6">
    <source>
        <dbReference type="Pfam" id="PF03275"/>
    </source>
</evidence>
<keyword evidence="3" id="KW-0285">Flavoprotein</keyword>
<protein>
    <submittedName>
        <fullName evidence="7">UDP-galactopyranose mutase</fullName>
    </submittedName>
</protein>
<keyword evidence="4" id="KW-0274">FAD</keyword>
<dbReference type="OrthoDB" id="9769600at2"/>
<name>A0A3N1MBF0_9PROT</name>
<dbReference type="Proteomes" id="UP000278222">
    <property type="component" value="Unassembled WGS sequence"/>
</dbReference>
<organism evidence="7 8">
    <name type="scientific">Stella humosa</name>
    <dbReference type="NCBI Taxonomy" id="94"/>
    <lineage>
        <taxon>Bacteria</taxon>
        <taxon>Pseudomonadati</taxon>
        <taxon>Pseudomonadota</taxon>
        <taxon>Alphaproteobacteria</taxon>
        <taxon>Rhodospirillales</taxon>
        <taxon>Stellaceae</taxon>
        <taxon>Stella</taxon>
    </lineage>
</organism>
<dbReference type="Pfam" id="PF03275">
    <property type="entry name" value="GLF"/>
    <property type="match status" value="1"/>
</dbReference>
<dbReference type="EMBL" id="RJKX01000011">
    <property type="protein sequence ID" value="ROQ01061.1"/>
    <property type="molecule type" value="Genomic_DNA"/>
</dbReference>
<evidence type="ECO:0000256" key="2">
    <source>
        <dbReference type="ARBA" id="ARBA00009321"/>
    </source>
</evidence>
<comment type="caution">
    <text evidence="7">The sequence shown here is derived from an EMBL/GenBank/DDBJ whole genome shotgun (WGS) entry which is preliminary data.</text>
</comment>
<reference evidence="7 8" key="1">
    <citation type="submission" date="2018-11" db="EMBL/GenBank/DDBJ databases">
        <title>Genomic Encyclopedia of Type Strains, Phase IV (KMG-IV): sequencing the most valuable type-strain genomes for metagenomic binning, comparative biology and taxonomic classification.</title>
        <authorList>
            <person name="Goeker M."/>
        </authorList>
    </citation>
    <scope>NUCLEOTIDE SEQUENCE [LARGE SCALE GENOMIC DNA]</scope>
    <source>
        <strain evidence="7 8">DSM 5900</strain>
    </source>
</reference>